<dbReference type="KEGG" id="aten:116304753"/>
<keyword evidence="5" id="KW-1133">Transmembrane helix</keyword>
<feature type="transmembrane region" description="Helical" evidence="5">
    <location>
        <begin position="81"/>
        <end position="101"/>
    </location>
</feature>
<dbReference type="PRINTS" id="PR00081">
    <property type="entry name" value="GDHRDH"/>
</dbReference>
<dbReference type="RefSeq" id="XP_031570430.1">
    <property type="nucleotide sequence ID" value="XM_031714570.1"/>
</dbReference>
<keyword evidence="5" id="KW-0812">Transmembrane</keyword>
<sequence length="394" mass="44026">MIRWIIVLIVIVCAVVLAETKGSTCNDHHPKCVRWAAKGECEKNPKWMLQHCRMSCGQCASANVHNLHKLAISQKEEAFKVFLGIFIVLVIGIGIKVIFYGETCPSDAKLKGKTVMITGANTGIGKETARDLAWRKARVILACRDVTKGLKAAAEIIESTGNENVEVKRLDLASFKSIRKFAKEINEEEEKIHILINNAGYLGPYKKTTDGLESNFQVNYLGHFLLTNLLLDKIKASSPSRIINVSSMQHKKGRINFDDLQGEKSYGQFTAYNQSKLAQVMFTKQLADKLEGTKVTVNALHPGVVSTDIMRNFRIYQMWVLRPIISVVSYLFFKTTIQGAQTTIYCAVAPELDDVSGCYFDNCREVPCGENATDEGVAKKLWEISETLCYNVNE</sequence>
<comment type="similarity">
    <text evidence="4">Belongs to the short-chain dehydrogenases/reductases (SDR) family.</text>
</comment>
<keyword evidence="3" id="KW-1015">Disulfide bond</keyword>
<keyword evidence="6" id="KW-0732">Signal</keyword>
<reference evidence="9" key="1">
    <citation type="submission" date="2025-08" db="UniProtKB">
        <authorList>
            <consortium name="RefSeq"/>
        </authorList>
    </citation>
    <scope>IDENTIFICATION</scope>
    <source>
        <tissue evidence="9">Tentacle</tissue>
    </source>
</reference>
<proteinExistence type="inferred from homology"/>
<accession>A0A6P8IWU3</accession>
<dbReference type="InterPro" id="IPR003582">
    <property type="entry name" value="ShKT_dom"/>
</dbReference>
<dbReference type="InterPro" id="IPR002347">
    <property type="entry name" value="SDR_fam"/>
</dbReference>
<feature type="chain" id="PRO_5028249591" evidence="6">
    <location>
        <begin position="19"/>
        <end position="394"/>
    </location>
</feature>
<feature type="disulfide bond" evidence="3">
    <location>
        <begin position="25"/>
        <end position="59"/>
    </location>
</feature>
<dbReference type="PANTHER" id="PTHR43157">
    <property type="entry name" value="PHOSPHATIDYLINOSITOL-GLYCAN BIOSYNTHESIS CLASS F PROTEIN-RELATED"/>
    <property type="match status" value="1"/>
</dbReference>
<organism evidence="8 9">
    <name type="scientific">Actinia tenebrosa</name>
    <name type="common">Australian red waratah sea anemone</name>
    <dbReference type="NCBI Taxonomy" id="6105"/>
    <lineage>
        <taxon>Eukaryota</taxon>
        <taxon>Metazoa</taxon>
        <taxon>Cnidaria</taxon>
        <taxon>Anthozoa</taxon>
        <taxon>Hexacorallia</taxon>
        <taxon>Actiniaria</taxon>
        <taxon>Actiniidae</taxon>
        <taxon>Actinia</taxon>
    </lineage>
</organism>
<evidence type="ECO:0000256" key="2">
    <source>
        <dbReference type="ARBA" id="ARBA00023002"/>
    </source>
</evidence>
<dbReference type="GO" id="GO:0090729">
    <property type="term" value="F:toxin activity"/>
    <property type="evidence" value="ECO:0007669"/>
    <property type="project" value="UniProtKB-KW"/>
</dbReference>
<evidence type="ECO:0000313" key="8">
    <source>
        <dbReference type="Proteomes" id="UP000515163"/>
    </source>
</evidence>
<dbReference type="InterPro" id="IPR036291">
    <property type="entry name" value="NAD(P)-bd_dom_sf"/>
</dbReference>
<evidence type="ECO:0000259" key="7">
    <source>
        <dbReference type="PROSITE" id="PS51670"/>
    </source>
</evidence>
<dbReference type="PROSITE" id="PS51670">
    <property type="entry name" value="SHKT"/>
    <property type="match status" value="1"/>
</dbReference>
<dbReference type="InParanoid" id="A0A6P8IWU3"/>
<name>A0A6P8IWU3_ACTTE</name>
<evidence type="ECO:0000256" key="5">
    <source>
        <dbReference type="SAM" id="Phobius"/>
    </source>
</evidence>
<dbReference type="GO" id="GO:0016491">
    <property type="term" value="F:oxidoreductase activity"/>
    <property type="evidence" value="ECO:0007669"/>
    <property type="project" value="UniProtKB-KW"/>
</dbReference>
<gene>
    <name evidence="9" type="primary">LOC116304753</name>
</gene>
<evidence type="ECO:0000256" key="4">
    <source>
        <dbReference type="RuleBase" id="RU000363"/>
    </source>
</evidence>
<feature type="signal peptide" evidence="6">
    <location>
        <begin position="1"/>
        <end position="18"/>
    </location>
</feature>
<keyword evidence="1" id="KW-0800">Toxin</keyword>
<dbReference type="PANTHER" id="PTHR43157:SF31">
    <property type="entry name" value="PHOSPHATIDYLINOSITOL-GLYCAN BIOSYNTHESIS CLASS F PROTEIN"/>
    <property type="match status" value="1"/>
</dbReference>
<dbReference type="OrthoDB" id="191139at2759"/>
<evidence type="ECO:0000256" key="6">
    <source>
        <dbReference type="SAM" id="SignalP"/>
    </source>
</evidence>
<feature type="domain" description="ShKT" evidence="7">
    <location>
        <begin position="25"/>
        <end position="59"/>
    </location>
</feature>
<dbReference type="AlphaFoldDB" id="A0A6P8IWU3"/>
<evidence type="ECO:0000256" key="3">
    <source>
        <dbReference type="PROSITE-ProRule" id="PRU01005"/>
    </source>
</evidence>
<dbReference type="Pfam" id="PF00106">
    <property type="entry name" value="adh_short"/>
    <property type="match status" value="1"/>
</dbReference>
<evidence type="ECO:0000256" key="1">
    <source>
        <dbReference type="ARBA" id="ARBA00022656"/>
    </source>
</evidence>
<keyword evidence="2" id="KW-0560">Oxidoreductase</keyword>
<dbReference type="PRINTS" id="PR00080">
    <property type="entry name" value="SDRFAMILY"/>
</dbReference>
<protein>
    <submittedName>
        <fullName evidence="9">Retinol dehydrogenase 12-like</fullName>
    </submittedName>
</protein>
<dbReference type="Pfam" id="PF01549">
    <property type="entry name" value="ShK"/>
    <property type="match status" value="1"/>
</dbReference>
<keyword evidence="8" id="KW-1185">Reference proteome</keyword>
<evidence type="ECO:0000313" key="9">
    <source>
        <dbReference type="RefSeq" id="XP_031570430.1"/>
    </source>
</evidence>
<comment type="caution">
    <text evidence="3">Lacks conserved residue(s) required for the propagation of feature annotation.</text>
</comment>
<dbReference type="SUPFAM" id="SSF51735">
    <property type="entry name" value="NAD(P)-binding Rossmann-fold domains"/>
    <property type="match status" value="1"/>
</dbReference>
<dbReference type="SMART" id="SM00254">
    <property type="entry name" value="ShKT"/>
    <property type="match status" value="1"/>
</dbReference>
<dbReference type="Gene3D" id="3.40.50.720">
    <property type="entry name" value="NAD(P)-binding Rossmann-like Domain"/>
    <property type="match status" value="1"/>
</dbReference>
<dbReference type="GeneID" id="116304753"/>
<keyword evidence="5" id="KW-0472">Membrane</keyword>
<dbReference type="Proteomes" id="UP000515163">
    <property type="component" value="Unplaced"/>
</dbReference>